<feature type="signal peptide" evidence="1">
    <location>
        <begin position="1"/>
        <end position="22"/>
    </location>
</feature>
<dbReference type="OrthoDB" id="9153930at2"/>
<evidence type="ECO:0000313" key="2">
    <source>
        <dbReference type="EMBL" id="KLV03073.1"/>
    </source>
</evidence>
<accession>A0A0J1GTN0</accession>
<dbReference type="EMBL" id="LDOV01000001">
    <property type="protein sequence ID" value="KLV03073.1"/>
    <property type="molecule type" value="Genomic_DNA"/>
</dbReference>
<dbReference type="Proteomes" id="UP000036426">
    <property type="component" value="Unassembled WGS sequence"/>
</dbReference>
<dbReference type="PATRIC" id="fig|754436.4.peg.146"/>
<proteinExistence type="predicted"/>
<feature type="chain" id="PRO_5005252417" evidence="1">
    <location>
        <begin position="23"/>
        <end position="139"/>
    </location>
</feature>
<keyword evidence="3" id="KW-1185">Reference proteome</keyword>
<gene>
    <name evidence="2" type="ORF">ABT58_00670</name>
</gene>
<organism evidence="2 3">
    <name type="scientific">Photobacterium aphoticum</name>
    <dbReference type="NCBI Taxonomy" id="754436"/>
    <lineage>
        <taxon>Bacteria</taxon>
        <taxon>Pseudomonadati</taxon>
        <taxon>Pseudomonadota</taxon>
        <taxon>Gammaproteobacteria</taxon>
        <taxon>Vibrionales</taxon>
        <taxon>Vibrionaceae</taxon>
        <taxon>Photobacterium</taxon>
    </lineage>
</organism>
<dbReference type="RefSeq" id="WP_047872418.1">
    <property type="nucleotide sequence ID" value="NZ_BMYC01000011.1"/>
</dbReference>
<comment type="caution">
    <text evidence="2">The sequence shown here is derived from an EMBL/GenBank/DDBJ whole genome shotgun (WGS) entry which is preliminary data.</text>
</comment>
<evidence type="ECO:0000256" key="1">
    <source>
        <dbReference type="SAM" id="SignalP"/>
    </source>
</evidence>
<evidence type="ECO:0000313" key="3">
    <source>
        <dbReference type="Proteomes" id="UP000036426"/>
    </source>
</evidence>
<keyword evidence="1" id="KW-0732">Signal</keyword>
<sequence length="139" mass="15441">MKSSLSLMIFTSLIALSPSALADKASPQPLQAWVGHYSCSLTQFDGLGEKYTYPDFRCEISQQGDSYTLEKTSGSQRFRGKITANENGFSFNGIFFCPWGECTSDLTGVYTYNGNNQFTGEIHAPSEPHDYQIVNLKKL</sequence>
<dbReference type="AlphaFoldDB" id="A0A0J1GTN0"/>
<dbReference type="Pfam" id="PF16233">
    <property type="entry name" value="DUF4893"/>
    <property type="match status" value="1"/>
</dbReference>
<name>A0A0J1GTN0_9GAMM</name>
<protein>
    <submittedName>
        <fullName evidence="2">Uncharacterized protein</fullName>
    </submittedName>
</protein>
<reference evidence="2 3" key="1">
    <citation type="submission" date="2015-05" db="EMBL/GenBank/DDBJ databases">
        <title>Photobacterium galathea sp. nov.</title>
        <authorList>
            <person name="Machado H."/>
            <person name="Gram L."/>
        </authorList>
    </citation>
    <scope>NUCLEOTIDE SEQUENCE [LARGE SCALE GENOMIC DNA]</scope>
    <source>
        <strain evidence="2 3">DSM 25995</strain>
    </source>
</reference>
<dbReference type="InterPro" id="IPR032609">
    <property type="entry name" value="DUF4893"/>
</dbReference>